<dbReference type="EMBL" id="MCGN01000001">
    <property type="protein sequence ID" value="ORZ03272.1"/>
    <property type="molecule type" value="Genomic_DNA"/>
</dbReference>
<proteinExistence type="predicted"/>
<dbReference type="AlphaFoldDB" id="A0A1X2HUJ4"/>
<evidence type="ECO:0000313" key="1">
    <source>
        <dbReference type="EMBL" id="ORZ03272.1"/>
    </source>
</evidence>
<dbReference type="OMA" id="WVDHIAP"/>
<dbReference type="Proteomes" id="UP000242180">
    <property type="component" value="Unassembled WGS sequence"/>
</dbReference>
<keyword evidence="2" id="KW-1185">Reference proteome</keyword>
<organism evidence="1 2">
    <name type="scientific">Syncephalastrum racemosum</name>
    <name type="common">Filamentous fungus</name>
    <dbReference type="NCBI Taxonomy" id="13706"/>
    <lineage>
        <taxon>Eukaryota</taxon>
        <taxon>Fungi</taxon>
        <taxon>Fungi incertae sedis</taxon>
        <taxon>Mucoromycota</taxon>
        <taxon>Mucoromycotina</taxon>
        <taxon>Mucoromycetes</taxon>
        <taxon>Mucorales</taxon>
        <taxon>Syncephalastraceae</taxon>
        <taxon>Syncephalastrum</taxon>
    </lineage>
</organism>
<sequence length="207" mass="23844">MSIHLMHLRFDTRRAVVAPCYRRFVFFGYARRLSTTTVEPSPVAARKRPTPVLLLHVQEEKAKFPWNASLWQKRFAQLGYQSTLALYEQRPGALLTDATLNQWYDDLTAAVGEQHFFPPMLLAHDGPAWRLAQKYVSNKPVSAFVLTGADRPDLQVKSYEFEPQFNILLATRTPPAFLEDVVDQVVPHEDEEKRIDQVCEWMDEVGI</sequence>
<name>A0A1X2HUJ4_SYNRA</name>
<reference evidence="1 2" key="1">
    <citation type="submission" date="2016-07" db="EMBL/GenBank/DDBJ databases">
        <title>Pervasive Adenine N6-methylation of Active Genes in Fungi.</title>
        <authorList>
            <consortium name="DOE Joint Genome Institute"/>
            <person name="Mondo S.J."/>
            <person name="Dannebaum R.O."/>
            <person name="Kuo R.C."/>
            <person name="Labutti K."/>
            <person name="Haridas S."/>
            <person name="Kuo A."/>
            <person name="Salamov A."/>
            <person name="Ahrendt S.R."/>
            <person name="Lipzen A."/>
            <person name="Sullivan W."/>
            <person name="Andreopoulos W.B."/>
            <person name="Clum A."/>
            <person name="Lindquist E."/>
            <person name="Daum C."/>
            <person name="Ramamoorthy G.K."/>
            <person name="Gryganskyi A."/>
            <person name="Culley D."/>
            <person name="Magnuson J.K."/>
            <person name="James T.Y."/>
            <person name="O'Malley M.A."/>
            <person name="Stajich J.E."/>
            <person name="Spatafora J.W."/>
            <person name="Visel A."/>
            <person name="Grigoriev I.V."/>
        </authorList>
    </citation>
    <scope>NUCLEOTIDE SEQUENCE [LARGE SCALE GENOMIC DNA]</scope>
    <source>
        <strain evidence="1 2">NRRL 2496</strain>
    </source>
</reference>
<protein>
    <submittedName>
        <fullName evidence="1">Uncharacterized protein</fullName>
    </submittedName>
</protein>
<comment type="caution">
    <text evidence="1">The sequence shown here is derived from an EMBL/GenBank/DDBJ whole genome shotgun (WGS) entry which is preliminary data.</text>
</comment>
<evidence type="ECO:0000313" key="2">
    <source>
        <dbReference type="Proteomes" id="UP000242180"/>
    </source>
</evidence>
<gene>
    <name evidence="1" type="ORF">BCR43DRAFT_483045</name>
</gene>
<dbReference type="InParanoid" id="A0A1X2HUJ4"/>
<dbReference type="OrthoDB" id="3365310at2759"/>
<accession>A0A1X2HUJ4</accession>